<dbReference type="Proteomes" id="UP001220610">
    <property type="component" value="Chromosome"/>
</dbReference>
<organism evidence="2 3">
    <name type="scientific">Candidatus Pseudobacter hemicellulosilyticus</name>
    <dbReference type="NCBI Taxonomy" id="3121375"/>
    <lineage>
        <taxon>Bacteria</taxon>
        <taxon>Pseudomonadati</taxon>
        <taxon>Bacteroidota</taxon>
        <taxon>Chitinophagia</taxon>
        <taxon>Chitinophagales</taxon>
        <taxon>Chitinophagaceae</taxon>
        <taxon>Pseudobacter</taxon>
    </lineage>
</organism>
<sequence>MKTDFIKFHIMTKAMLITLLFFFAFISSHAQLLSQEEEQLYAMIMEYRKEKGLPKIPVSRSLTFVAQTHVKDLAINKPDSGNCNAHSWSSKGKWKACCYTSDHAQAELMWSKPRELTSYKGNGYEIACGSNSCCSDFVMTAAFALQSWKSSKGHNMVMINDGDWGKFSWNAIGLGLYNGFAVVWFGNEMDKE</sequence>
<dbReference type="Gene3D" id="3.40.33.10">
    <property type="entry name" value="CAP"/>
    <property type="match status" value="1"/>
</dbReference>
<dbReference type="Pfam" id="PF00188">
    <property type="entry name" value="CAP"/>
    <property type="match status" value="1"/>
</dbReference>
<dbReference type="InterPro" id="IPR035940">
    <property type="entry name" value="CAP_sf"/>
</dbReference>
<dbReference type="AlphaFoldDB" id="A0AAJ6BEU8"/>
<dbReference type="EMBL" id="CP119311">
    <property type="protein sequence ID" value="WEK34955.1"/>
    <property type="molecule type" value="Genomic_DNA"/>
</dbReference>
<evidence type="ECO:0000313" key="3">
    <source>
        <dbReference type="Proteomes" id="UP001220610"/>
    </source>
</evidence>
<accession>A0AAJ6BEU8</accession>
<evidence type="ECO:0000259" key="1">
    <source>
        <dbReference type="Pfam" id="PF00188"/>
    </source>
</evidence>
<name>A0AAJ6BEU8_9BACT</name>
<feature type="domain" description="SCP" evidence="1">
    <location>
        <begin position="44"/>
        <end position="161"/>
    </location>
</feature>
<gene>
    <name evidence="2" type="ORF">P0Y53_20900</name>
</gene>
<protein>
    <submittedName>
        <fullName evidence="2">CAP domain-containing protein</fullName>
    </submittedName>
</protein>
<reference evidence="2" key="1">
    <citation type="submission" date="2023-03" db="EMBL/GenBank/DDBJ databases">
        <title>Andean soil-derived lignocellulolytic bacterial consortium as a source of novel taxa and putative plastic-active enzymes.</title>
        <authorList>
            <person name="Diaz-Garcia L."/>
            <person name="Chuvochina M."/>
            <person name="Feuerriegel G."/>
            <person name="Bunk B."/>
            <person name="Sproer C."/>
            <person name="Streit W.R."/>
            <person name="Rodriguez L.M."/>
            <person name="Overmann J."/>
            <person name="Jimenez D.J."/>
        </authorList>
    </citation>
    <scope>NUCLEOTIDE SEQUENCE</scope>
    <source>
        <strain evidence="2">MAG 7</strain>
    </source>
</reference>
<dbReference type="InterPro" id="IPR014044">
    <property type="entry name" value="CAP_dom"/>
</dbReference>
<evidence type="ECO:0000313" key="2">
    <source>
        <dbReference type="EMBL" id="WEK34955.1"/>
    </source>
</evidence>
<dbReference type="SUPFAM" id="SSF55797">
    <property type="entry name" value="PR-1-like"/>
    <property type="match status" value="1"/>
</dbReference>
<proteinExistence type="predicted"/>